<feature type="domain" description="DUF4159" evidence="1">
    <location>
        <begin position="594"/>
        <end position="797"/>
    </location>
</feature>
<organism evidence="2 3">
    <name type="scientific">Polystyrenella longa</name>
    <dbReference type="NCBI Taxonomy" id="2528007"/>
    <lineage>
        <taxon>Bacteria</taxon>
        <taxon>Pseudomonadati</taxon>
        <taxon>Planctomycetota</taxon>
        <taxon>Planctomycetia</taxon>
        <taxon>Planctomycetales</taxon>
        <taxon>Planctomycetaceae</taxon>
        <taxon>Polystyrenella</taxon>
    </lineage>
</organism>
<dbReference type="EMBL" id="CP036281">
    <property type="protein sequence ID" value="QDU81290.1"/>
    <property type="molecule type" value="Genomic_DNA"/>
</dbReference>
<dbReference type="Gene3D" id="3.40.50.12140">
    <property type="entry name" value="Domain of unknown function DUF4159"/>
    <property type="match status" value="2"/>
</dbReference>
<dbReference type="InterPro" id="IPR025297">
    <property type="entry name" value="DUF4159"/>
</dbReference>
<dbReference type="Pfam" id="PF13709">
    <property type="entry name" value="DUF4159"/>
    <property type="match status" value="2"/>
</dbReference>
<dbReference type="SUPFAM" id="SSF48239">
    <property type="entry name" value="Terpenoid cyclases/Protein prenyltransferases"/>
    <property type="match status" value="1"/>
</dbReference>
<dbReference type="Gene3D" id="1.50.10.20">
    <property type="match status" value="2"/>
</dbReference>
<dbReference type="AlphaFoldDB" id="A0A518CPY9"/>
<keyword evidence="3" id="KW-1185">Reference proteome</keyword>
<name>A0A518CPY9_9PLAN</name>
<accession>A0A518CPY9</accession>
<dbReference type="OrthoDB" id="220961at2"/>
<keyword evidence="2" id="KW-0808">Transferase</keyword>
<evidence type="ECO:0000259" key="1">
    <source>
        <dbReference type="Pfam" id="PF13709"/>
    </source>
</evidence>
<evidence type="ECO:0000313" key="3">
    <source>
        <dbReference type="Proteomes" id="UP000317178"/>
    </source>
</evidence>
<sequence length="808" mass="89999">MFQTYISISRTILLAMSISICFLATGPLSAELTQAEVLSSIRQGTQFLFSKQNGDGSWGSAAMAVSHDDANIGTSSLVVLALLNCGLEPSEPHVKKGLEWIRNASNGRSTYTVSLKLMALAAAKQPEKDLTRMQLLASEIEAGQTNSGEWGYDLSPGNYADNSNTQFAVLALRDAVHAGARVDPETWEKTKTHFRETQFRDGSWGYRGRNGLGGGRTGYGSMTVAGISSYVISKSMIADEDKLKPDGTPDCCGNEEEEDTLERGVEWMARHFSVEANPANSGYFLFYYLYGLERAGRLSGIRFFGEHDWYREGARFLVARQSKQDGSWFPRQDYLNPVLNTSFCLLFLSKGLSPVLFNKLKYGRPDPVKPNEMMSDTWKRHDRDIHRLTDWITGLEKWPKLMSWQVVDINKAVSNNSVDDLLQAPILYISGDEPLNFPETHVKLLRRYLDQGGIIFATPSCDSDAFKTSFKELIAKIYEEEGLKLEPLAADHPVYRSEFLLHPETVDLQGVDYGCRTTILYCPDDLGCLWELWARNPPKGRTPKVTTMVTRATYIGANVAAYATGREPPKKQLDPIAIDTAANETKIERGLLQVAQLKHGGNWDTAPLALHNLLLALNEAAGLTAKTESPALSPQAEELERYPIVYTHGRSPFELSSSEITRLRRYLDNGGCLFADACCGSKQFDESFRKLVKQLYPEKELQRIPASHPLFTSQVGHDLDQVRRRQPPAGKNAGIDTSDVVIGEPFLESLEFNGRFPIIYSKYDISCALQKQSSISCSGYIPEDAARIGVNILLYALMQGFTFQENAE</sequence>
<feature type="domain" description="DUF4159" evidence="1">
    <location>
        <begin position="409"/>
        <end position="563"/>
    </location>
</feature>
<proteinExistence type="predicted"/>
<dbReference type="InterPro" id="IPR008930">
    <property type="entry name" value="Terpenoid_cyclase/PrenylTrfase"/>
</dbReference>
<dbReference type="GO" id="GO:0016740">
    <property type="term" value="F:transferase activity"/>
    <property type="evidence" value="ECO:0007669"/>
    <property type="project" value="UniProtKB-KW"/>
</dbReference>
<dbReference type="CDD" id="cd00688">
    <property type="entry name" value="ISOPREN_C2_like"/>
    <property type="match status" value="1"/>
</dbReference>
<dbReference type="KEGG" id="plon:Pla110_30310"/>
<gene>
    <name evidence="2" type="ORF">Pla110_30310</name>
</gene>
<reference evidence="2 3" key="1">
    <citation type="submission" date="2019-02" db="EMBL/GenBank/DDBJ databases">
        <title>Deep-cultivation of Planctomycetes and their phenomic and genomic characterization uncovers novel biology.</title>
        <authorList>
            <person name="Wiegand S."/>
            <person name="Jogler M."/>
            <person name="Boedeker C."/>
            <person name="Pinto D."/>
            <person name="Vollmers J."/>
            <person name="Rivas-Marin E."/>
            <person name="Kohn T."/>
            <person name="Peeters S.H."/>
            <person name="Heuer A."/>
            <person name="Rast P."/>
            <person name="Oberbeckmann S."/>
            <person name="Bunk B."/>
            <person name="Jeske O."/>
            <person name="Meyerdierks A."/>
            <person name="Storesund J.E."/>
            <person name="Kallscheuer N."/>
            <person name="Luecker S."/>
            <person name="Lage O.M."/>
            <person name="Pohl T."/>
            <person name="Merkel B.J."/>
            <person name="Hornburger P."/>
            <person name="Mueller R.-W."/>
            <person name="Bruemmer F."/>
            <person name="Labrenz M."/>
            <person name="Spormann A.M."/>
            <person name="Op den Camp H."/>
            <person name="Overmann J."/>
            <person name="Amann R."/>
            <person name="Jetten M.S.M."/>
            <person name="Mascher T."/>
            <person name="Medema M.H."/>
            <person name="Devos D.P."/>
            <person name="Kaster A.-K."/>
            <person name="Ovreas L."/>
            <person name="Rohde M."/>
            <person name="Galperin M.Y."/>
            <person name="Jogler C."/>
        </authorList>
    </citation>
    <scope>NUCLEOTIDE SEQUENCE [LARGE SCALE GENOMIC DNA]</scope>
    <source>
        <strain evidence="2 3">Pla110</strain>
    </source>
</reference>
<dbReference type="Proteomes" id="UP000317178">
    <property type="component" value="Chromosome"/>
</dbReference>
<evidence type="ECO:0000313" key="2">
    <source>
        <dbReference type="EMBL" id="QDU81290.1"/>
    </source>
</evidence>
<dbReference type="RefSeq" id="WP_144996512.1">
    <property type="nucleotide sequence ID" value="NZ_CP036281.1"/>
</dbReference>
<protein>
    <submittedName>
        <fullName evidence="2">Prenyltransferase and squalene oxidase repeat protein</fullName>
    </submittedName>
</protein>